<evidence type="ECO:0000313" key="4">
    <source>
        <dbReference type="Proteomes" id="UP000215914"/>
    </source>
</evidence>
<evidence type="ECO:0000313" key="3">
    <source>
        <dbReference type="EMBL" id="OTF86295.1"/>
    </source>
</evidence>
<name>A0A251RPU6_HELAN</name>
<dbReference type="PANTHER" id="PTHR47244">
    <property type="entry name" value="PROTEIN-TYROSINE-PHOSPHATASE IBR5"/>
    <property type="match status" value="1"/>
</dbReference>
<dbReference type="Gramene" id="mRNA:HanXRQr2_Chr17g0801991">
    <property type="protein sequence ID" value="CDS:HanXRQr2_Chr17g0801991.1"/>
    <property type="gene ID" value="HanXRQr2_Chr17g0801991"/>
</dbReference>
<reference evidence="1" key="3">
    <citation type="submission" date="2020-06" db="EMBL/GenBank/DDBJ databases">
        <title>Helianthus annuus Genome sequencing and assembly Release 2.</title>
        <authorList>
            <person name="Gouzy J."/>
            <person name="Langlade N."/>
            <person name="Munos S."/>
        </authorList>
    </citation>
    <scope>NUCLEOTIDE SEQUENCE</scope>
    <source>
        <tissue evidence="1">Leaves</tissue>
    </source>
</reference>
<dbReference type="EMBL" id="MNCJ02000332">
    <property type="protein sequence ID" value="KAF5755366.1"/>
    <property type="molecule type" value="Genomic_DNA"/>
</dbReference>
<dbReference type="GO" id="GO:0033549">
    <property type="term" value="F:MAP kinase phosphatase activity"/>
    <property type="evidence" value="ECO:0007669"/>
    <property type="project" value="InterPro"/>
</dbReference>
<reference evidence="1 4" key="1">
    <citation type="journal article" date="2017" name="Nature">
        <title>The sunflower genome provides insights into oil metabolism, flowering and Asterid evolution.</title>
        <authorList>
            <person name="Badouin H."/>
            <person name="Gouzy J."/>
            <person name="Grassa C.J."/>
            <person name="Murat F."/>
            <person name="Staton S.E."/>
            <person name="Cottret L."/>
            <person name="Lelandais-Briere C."/>
            <person name="Owens G.L."/>
            <person name="Carrere S."/>
            <person name="Mayjonade B."/>
            <person name="Legrand L."/>
            <person name="Gill N."/>
            <person name="Kane N.C."/>
            <person name="Bowers J.E."/>
            <person name="Hubner S."/>
            <person name="Bellec A."/>
            <person name="Berard A."/>
            <person name="Berges H."/>
            <person name="Blanchet N."/>
            <person name="Boniface M.C."/>
            <person name="Brunel D."/>
            <person name="Catrice O."/>
            <person name="Chaidir N."/>
            <person name="Claudel C."/>
            <person name="Donnadieu C."/>
            <person name="Faraut T."/>
            <person name="Fievet G."/>
            <person name="Helmstetter N."/>
            <person name="King M."/>
            <person name="Knapp S.J."/>
            <person name="Lai Z."/>
            <person name="Le Paslier M.C."/>
            <person name="Lippi Y."/>
            <person name="Lorenzon L."/>
            <person name="Mandel J.R."/>
            <person name="Marage G."/>
            <person name="Marchand G."/>
            <person name="Marquand E."/>
            <person name="Bret-Mestries E."/>
            <person name="Morien E."/>
            <person name="Nambeesan S."/>
            <person name="Nguyen T."/>
            <person name="Pegot-Espagnet P."/>
            <person name="Pouilly N."/>
            <person name="Raftis F."/>
            <person name="Sallet E."/>
            <person name="Schiex T."/>
            <person name="Thomas J."/>
            <person name="Vandecasteele C."/>
            <person name="Vares D."/>
            <person name="Vear F."/>
            <person name="Vautrin S."/>
            <person name="Crespi M."/>
            <person name="Mangin B."/>
            <person name="Burke J.M."/>
            <person name="Salse J."/>
            <person name="Munos S."/>
            <person name="Vincourt P."/>
            <person name="Rieseberg L.H."/>
            <person name="Langlade N.B."/>
        </authorList>
    </citation>
    <scope>NUCLEOTIDE SEQUENCE [LARGE SCALE GENOMIC DNA]</scope>
    <source>
        <strain evidence="4">cv. SF193</strain>
        <tissue evidence="1">Leaves</tissue>
    </source>
</reference>
<protein>
    <submittedName>
        <fullName evidence="2">Uncharacterized protein</fullName>
    </submittedName>
</protein>
<dbReference type="GO" id="GO:0009738">
    <property type="term" value="P:abscisic acid-activated signaling pathway"/>
    <property type="evidence" value="ECO:0007669"/>
    <property type="project" value="InterPro"/>
</dbReference>
<dbReference type="EMBL" id="CM007906">
    <property type="protein sequence ID" value="OTF86280.1"/>
    <property type="molecule type" value="Genomic_DNA"/>
</dbReference>
<keyword evidence="1" id="KW-0378">Hydrolase</keyword>
<dbReference type="STRING" id="4232.A0A251RPU6"/>
<dbReference type="EMBL" id="CM007906">
    <property type="protein sequence ID" value="OTF86295.1"/>
    <property type="molecule type" value="Genomic_DNA"/>
</dbReference>
<organism evidence="2 4">
    <name type="scientific">Helianthus annuus</name>
    <name type="common">Common sunflower</name>
    <dbReference type="NCBI Taxonomy" id="4232"/>
    <lineage>
        <taxon>Eukaryota</taxon>
        <taxon>Viridiplantae</taxon>
        <taxon>Streptophyta</taxon>
        <taxon>Embryophyta</taxon>
        <taxon>Tracheophyta</taxon>
        <taxon>Spermatophyta</taxon>
        <taxon>Magnoliopsida</taxon>
        <taxon>eudicotyledons</taxon>
        <taxon>Gunneridae</taxon>
        <taxon>Pentapetalae</taxon>
        <taxon>asterids</taxon>
        <taxon>campanulids</taxon>
        <taxon>Asterales</taxon>
        <taxon>Asteraceae</taxon>
        <taxon>Asteroideae</taxon>
        <taxon>Heliantheae alliance</taxon>
        <taxon>Heliantheae</taxon>
        <taxon>Helianthus</taxon>
    </lineage>
</organism>
<proteinExistence type="predicted"/>
<keyword evidence="4" id="KW-1185">Reference proteome</keyword>
<reference evidence="2" key="2">
    <citation type="submission" date="2017-02" db="EMBL/GenBank/DDBJ databases">
        <title>Sunflower complete genome.</title>
        <authorList>
            <person name="Langlade N."/>
            <person name="Munos S."/>
        </authorList>
    </citation>
    <scope>NUCLEOTIDE SEQUENCE [LARGE SCALE GENOMIC DNA]</scope>
    <source>
        <tissue evidence="2">Leaves</tissue>
    </source>
</reference>
<evidence type="ECO:0000313" key="1">
    <source>
        <dbReference type="EMBL" id="KAF5755366.1"/>
    </source>
</evidence>
<dbReference type="Proteomes" id="UP000215914">
    <property type="component" value="Chromosome 17"/>
</dbReference>
<sequence length="163" mass="17854">MLDLRKQKQSFFNSFCLPVVGPCSRMRKRERDNQCGICGHYHKDEEGELCGIYGHRIQSDLRNLSFKLVSLHRKSCRSFCILVAMLTPLGQSFLNTFWSENLAGVSTGGGGGGCWAMVGATTGGLYGWERESEREREMGGLGWRWLQQVAVSGGGGVDGGGGK</sequence>
<accession>A0A251RPU6</accession>
<dbReference type="AlphaFoldDB" id="A0A251RPU6"/>
<gene>
    <name evidence="2" type="ORF">HannXRQ_Chr17g0549051</name>
    <name evidence="3" type="ORF">HannXRQ_Chr17g0549221</name>
    <name evidence="1" type="ORF">HanXRQr2_Chr17g0801991</name>
</gene>
<dbReference type="PANTHER" id="PTHR47244:SF1">
    <property type="entry name" value="PROTEIN-TYROSINE-PHOSPHATASE IBR5"/>
    <property type="match status" value="1"/>
</dbReference>
<dbReference type="InterPro" id="IPR044212">
    <property type="entry name" value="IBR5-like"/>
</dbReference>
<dbReference type="GO" id="GO:0009734">
    <property type="term" value="P:auxin-activated signaling pathway"/>
    <property type="evidence" value="ECO:0007669"/>
    <property type="project" value="InterPro"/>
</dbReference>
<evidence type="ECO:0000313" key="2">
    <source>
        <dbReference type="EMBL" id="OTF86280.1"/>
    </source>
</evidence>